<keyword evidence="6" id="KW-0119">Carbohydrate metabolism</keyword>
<dbReference type="FunFam" id="3.20.20.80:FF:000004">
    <property type="entry name" value="Beta-glucosidase 6-phospho-beta-glucosidase"/>
    <property type="match status" value="1"/>
</dbReference>
<dbReference type="Proteomes" id="UP000650511">
    <property type="component" value="Unassembled WGS sequence"/>
</dbReference>
<comment type="similarity">
    <text evidence="2 11">Belongs to the glycosyl hydrolase 1 family.</text>
</comment>
<keyword evidence="8" id="KW-0624">Polysaccharide degradation</keyword>
<evidence type="ECO:0000256" key="3">
    <source>
        <dbReference type="ARBA" id="ARBA00012744"/>
    </source>
</evidence>
<evidence type="ECO:0000256" key="8">
    <source>
        <dbReference type="ARBA" id="ARBA00023326"/>
    </source>
</evidence>
<dbReference type="InterPro" id="IPR017853">
    <property type="entry name" value="GH"/>
</dbReference>
<dbReference type="EC" id="3.2.1.21" evidence="3 11"/>
<evidence type="ECO:0000256" key="5">
    <source>
        <dbReference type="ARBA" id="ARBA00023001"/>
    </source>
</evidence>
<evidence type="ECO:0000313" key="12">
    <source>
        <dbReference type="EMBL" id="GGI07954.1"/>
    </source>
</evidence>
<dbReference type="PANTHER" id="PTHR10353">
    <property type="entry name" value="GLYCOSYL HYDROLASE"/>
    <property type="match status" value="1"/>
</dbReference>
<dbReference type="GO" id="GO:0008422">
    <property type="term" value="F:beta-glucosidase activity"/>
    <property type="evidence" value="ECO:0007669"/>
    <property type="project" value="UniProtKB-EC"/>
</dbReference>
<dbReference type="AlphaFoldDB" id="A0A8J3ABZ5"/>
<dbReference type="Pfam" id="PF00232">
    <property type="entry name" value="Glyco_hydro_1"/>
    <property type="match status" value="1"/>
</dbReference>
<dbReference type="GO" id="GO:0005829">
    <property type="term" value="C:cytosol"/>
    <property type="evidence" value="ECO:0007669"/>
    <property type="project" value="TreeGrafter"/>
</dbReference>
<reference evidence="12" key="1">
    <citation type="journal article" date="2014" name="Int. J. Syst. Evol. Microbiol.">
        <title>Complete genome sequence of Corynebacterium casei LMG S-19264T (=DSM 44701T), isolated from a smear-ripened cheese.</title>
        <authorList>
            <consortium name="US DOE Joint Genome Institute (JGI-PGF)"/>
            <person name="Walter F."/>
            <person name="Albersmeier A."/>
            <person name="Kalinowski J."/>
            <person name="Ruckert C."/>
        </authorList>
    </citation>
    <scope>NUCLEOTIDE SEQUENCE</scope>
    <source>
        <strain evidence="12">CGMCC 1.14988</strain>
    </source>
</reference>
<gene>
    <name evidence="12" type="ORF">GCM10011354_26660</name>
</gene>
<dbReference type="RefSeq" id="WP_130648944.1">
    <property type="nucleotide sequence ID" value="NZ_BMHA01000010.1"/>
</dbReference>
<feature type="binding site" evidence="10">
    <location>
        <position position="423"/>
    </location>
    <ligand>
        <name>substrate</name>
    </ligand>
</feature>
<keyword evidence="13" id="KW-1185">Reference proteome</keyword>
<evidence type="ECO:0000256" key="2">
    <source>
        <dbReference type="ARBA" id="ARBA00010838"/>
    </source>
</evidence>
<feature type="binding site" evidence="10">
    <location>
        <begin position="430"/>
        <end position="431"/>
    </location>
    <ligand>
        <name>substrate</name>
    </ligand>
</feature>
<dbReference type="InterPro" id="IPR001360">
    <property type="entry name" value="Glyco_hydro_1"/>
</dbReference>
<protein>
    <recommendedName>
        <fullName evidence="3 11">Beta-glucosidase</fullName>
        <ecNumber evidence="3 11">3.2.1.21</ecNumber>
    </recommendedName>
</protein>
<evidence type="ECO:0000256" key="7">
    <source>
        <dbReference type="ARBA" id="ARBA00023295"/>
    </source>
</evidence>
<dbReference type="PROSITE" id="PS00653">
    <property type="entry name" value="GLYCOSYL_HYDROL_F1_2"/>
    <property type="match status" value="1"/>
</dbReference>
<dbReference type="InterPro" id="IPR017736">
    <property type="entry name" value="Glyco_hydro_1_beta-glucosidase"/>
</dbReference>
<evidence type="ECO:0000256" key="6">
    <source>
        <dbReference type="ARBA" id="ARBA00023277"/>
    </source>
</evidence>
<dbReference type="NCBIfam" id="TIGR03356">
    <property type="entry name" value="BGL"/>
    <property type="match status" value="1"/>
</dbReference>
<feature type="binding site" evidence="10">
    <location>
        <position position="310"/>
    </location>
    <ligand>
        <name>substrate</name>
    </ligand>
</feature>
<proteinExistence type="inferred from homology"/>
<keyword evidence="7 11" id="KW-0326">Glycosidase</keyword>
<dbReference type="PRINTS" id="PR00131">
    <property type="entry name" value="GLHYDRLASE1"/>
</dbReference>
<feature type="binding site" evidence="10">
    <location>
        <position position="32"/>
    </location>
    <ligand>
        <name>substrate</name>
    </ligand>
</feature>
<comment type="catalytic activity">
    <reaction evidence="1 11">
        <text>Hydrolysis of terminal, non-reducing beta-D-glucosyl residues with release of beta-D-glucose.</text>
        <dbReference type="EC" id="3.2.1.21"/>
    </reaction>
</comment>
<feature type="binding site" evidence="10">
    <location>
        <position position="133"/>
    </location>
    <ligand>
        <name>substrate</name>
    </ligand>
</feature>
<keyword evidence="5" id="KW-0136">Cellulose degradation</keyword>
<evidence type="ECO:0000256" key="4">
    <source>
        <dbReference type="ARBA" id="ARBA00022801"/>
    </source>
</evidence>
<feature type="binding site" evidence="10">
    <location>
        <position position="177"/>
    </location>
    <ligand>
        <name>substrate</name>
    </ligand>
</feature>
<dbReference type="GO" id="GO:0030245">
    <property type="term" value="P:cellulose catabolic process"/>
    <property type="evidence" value="ECO:0007669"/>
    <property type="project" value="UniProtKB-KW"/>
</dbReference>
<evidence type="ECO:0000256" key="1">
    <source>
        <dbReference type="ARBA" id="ARBA00000448"/>
    </source>
</evidence>
<dbReference type="OrthoDB" id="9765195at2"/>
<accession>A0A8J3ABZ5</accession>
<evidence type="ECO:0000313" key="13">
    <source>
        <dbReference type="Proteomes" id="UP000650511"/>
    </source>
</evidence>
<feature type="active site" description="Nucleophile" evidence="9">
    <location>
        <position position="375"/>
    </location>
</feature>
<name>A0A8J3ABZ5_9ACTN</name>
<dbReference type="SUPFAM" id="SSF51445">
    <property type="entry name" value="(Trans)glycosidases"/>
    <property type="match status" value="1"/>
</dbReference>
<dbReference type="InterPro" id="IPR033132">
    <property type="entry name" value="GH_1_N_CS"/>
</dbReference>
<evidence type="ECO:0000256" key="10">
    <source>
        <dbReference type="PIRSR" id="PIRSR617736-2"/>
    </source>
</evidence>
<sequence>MTTTHPTASGVETLAARFPSGFLFGAATSSYQIEGAVDVDGRGPSIWDTYSHTPGRTAGGETGDVAVDHYHRFREDVALMADLGLSAYRFSIAWPRIVPDGDGEIEARGLAFYRRLVDALVDAGIEPVVTLYHWDLPQALQDRGGWANRDVVDAFTRYATIVHDHLGDAVRTWTTHNEPWCASFLGYGLGRHAPGLTDPRAAFRAAHHLLLSHGDAVAAMREQAAGDDHRFGIVPNLYGVIASGDDEADRRAAATIDALQNRLWLDTTLLGRYPDEVLDLHERFRAGDTVHDGDLERIAQPLDVLGVNYYSQHHVQAGEGEPTYDSAHPGSEHVDWLAPPEPTTEMGWGIEPHGLRDLLQRLHAEWPVPPILICENGAAFPDADVDADGVVQDADRQQFLADHLAAVADAIDAGVDVAGYLAWSLMDNFEWAYGYAKRFGIVRVDYDTLERTVKASGRWYRDLLAAHRQQTG</sequence>
<keyword evidence="4 11" id="KW-0378">Hydrolase</keyword>
<comment type="caution">
    <text evidence="12">The sequence shown here is derived from an EMBL/GenBank/DDBJ whole genome shotgun (WGS) entry which is preliminary data.</text>
</comment>
<reference evidence="12" key="2">
    <citation type="submission" date="2020-09" db="EMBL/GenBank/DDBJ databases">
        <authorList>
            <person name="Sun Q."/>
            <person name="Zhou Y."/>
        </authorList>
    </citation>
    <scope>NUCLEOTIDE SEQUENCE</scope>
    <source>
        <strain evidence="12">CGMCC 1.14988</strain>
    </source>
</reference>
<dbReference type="EMBL" id="BMHA01000010">
    <property type="protein sequence ID" value="GGI07954.1"/>
    <property type="molecule type" value="Genomic_DNA"/>
</dbReference>
<dbReference type="PANTHER" id="PTHR10353:SF36">
    <property type="entry name" value="LP05116P"/>
    <property type="match status" value="1"/>
</dbReference>
<organism evidence="12 13">
    <name type="scientific">Egicoccus halophilus</name>
    <dbReference type="NCBI Taxonomy" id="1670830"/>
    <lineage>
        <taxon>Bacteria</taxon>
        <taxon>Bacillati</taxon>
        <taxon>Actinomycetota</taxon>
        <taxon>Nitriliruptoria</taxon>
        <taxon>Egicoccales</taxon>
        <taxon>Egicoccaceae</taxon>
        <taxon>Egicoccus</taxon>
    </lineage>
</organism>
<evidence type="ECO:0000256" key="9">
    <source>
        <dbReference type="PIRSR" id="PIRSR617736-1"/>
    </source>
</evidence>
<dbReference type="Gene3D" id="3.20.20.80">
    <property type="entry name" value="Glycosidases"/>
    <property type="match status" value="1"/>
</dbReference>
<feature type="active site" description="Proton donor" evidence="9">
    <location>
        <position position="178"/>
    </location>
</feature>
<evidence type="ECO:0000256" key="11">
    <source>
        <dbReference type="RuleBase" id="RU361175"/>
    </source>
</evidence>